<feature type="signal peptide" evidence="2">
    <location>
        <begin position="1"/>
        <end position="23"/>
    </location>
</feature>
<gene>
    <name evidence="3" type="ORF">E2C01_032878</name>
</gene>
<dbReference type="Proteomes" id="UP000324222">
    <property type="component" value="Unassembled WGS sequence"/>
</dbReference>
<evidence type="ECO:0000256" key="2">
    <source>
        <dbReference type="SAM" id="SignalP"/>
    </source>
</evidence>
<feature type="chain" id="PRO_5022739131" description="Secreted peptide" evidence="2">
    <location>
        <begin position="24"/>
        <end position="90"/>
    </location>
</feature>
<keyword evidence="1" id="KW-0812">Transmembrane</keyword>
<keyword evidence="1" id="KW-1133">Transmembrane helix</keyword>
<comment type="caution">
    <text evidence="3">The sequence shown here is derived from an EMBL/GenBank/DDBJ whole genome shotgun (WGS) entry which is preliminary data.</text>
</comment>
<keyword evidence="2" id="KW-0732">Signal</keyword>
<proteinExistence type="predicted"/>
<keyword evidence="4" id="KW-1185">Reference proteome</keyword>
<evidence type="ECO:0000313" key="4">
    <source>
        <dbReference type="Proteomes" id="UP000324222"/>
    </source>
</evidence>
<dbReference type="AlphaFoldDB" id="A0A5B7F442"/>
<feature type="transmembrane region" description="Helical" evidence="1">
    <location>
        <begin position="54"/>
        <end position="74"/>
    </location>
</feature>
<sequence>MWNVHPRNMALFIFSPFTPLTLSLSFSCLSDERQADLITHNEFHLDVCGATGAAAAVTVVVVVVVVRATAFSSLPLHHVLRPRPTTTHCN</sequence>
<name>A0A5B7F442_PORTR</name>
<evidence type="ECO:0000313" key="3">
    <source>
        <dbReference type="EMBL" id="MPC39344.1"/>
    </source>
</evidence>
<organism evidence="3 4">
    <name type="scientific">Portunus trituberculatus</name>
    <name type="common">Swimming crab</name>
    <name type="synonym">Neptunus trituberculatus</name>
    <dbReference type="NCBI Taxonomy" id="210409"/>
    <lineage>
        <taxon>Eukaryota</taxon>
        <taxon>Metazoa</taxon>
        <taxon>Ecdysozoa</taxon>
        <taxon>Arthropoda</taxon>
        <taxon>Crustacea</taxon>
        <taxon>Multicrustacea</taxon>
        <taxon>Malacostraca</taxon>
        <taxon>Eumalacostraca</taxon>
        <taxon>Eucarida</taxon>
        <taxon>Decapoda</taxon>
        <taxon>Pleocyemata</taxon>
        <taxon>Brachyura</taxon>
        <taxon>Eubrachyura</taxon>
        <taxon>Portunoidea</taxon>
        <taxon>Portunidae</taxon>
        <taxon>Portuninae</taxon>
        <taxon>Portunus</taxon>
    </lineage>
</organism>
<keyword evidence="1" id="KW-0472">Membrane</keyword>
<evidence type="ECO:0008006" key="5">
    <source>
        <dbReference type="Google" id="ProtNLM"/>
    </source>
</evidence>
<evidence type="ECO:0000256" key="1">
    <source>
        <dbReference type="SAM" id="Phobius"/>
    </source>
</evidence>
<dbReference type="PROSITE" id="PS51257">
    <property type="entry name" value="PROKAR_LIPOPROTEIN"/>
    <property type="match status" value="1"/>
</dbReference>
<dbReference type="EMBL" id="VSRR010004334">
    <property type="protein sequence ID" value="MPC39344.1"/>
    <property type="molecule type" value="Genomic_DNA"/>
</dbReference>
<accession>A0A5B7F442</accession>
<protein>
    <recommendedName>
        <fullName evidence="5">Secreted peptide</fullName>
    </recommendedName>
</protein>
<reference evidence="3 4" key="1">
    <citation type="submission" date="2019-05" db="EMBL/GenBank/DDBJ databases">
        <title>Another draft genome of Portunus trituberculatus and its Hox gene families provides insights of decapod evolution.</title>
        <authorList>
            <person name="Jeong J.-H."/>
            <person name="Song I."/>
            <person name="Kim S."/>
            <person name="Choi T."/>
            <person name="Kim D."/>
            <person name="Ryu S."/>
            <person name="Kim W."/>
        </authorList>
    </citation>
    <scope>NUCLEOTIDE SEQUENCE [LARGE SCALE GENOMIC DNA]</scope>
    <source>
        <tissue evidence="3">Muscle</tissue>
    </source>
</reference>